<proteinExistence type="inferred from homology"/>
<dbReference type="GO" id="GO:0005975">
    <property type="term" value="P:carbohydrate metabolic process"/>
    <property type="evidence" value="ECO:0007669"/>
    <property type="project" value="InterPro"/>
</dbReference>
<evidence type="ECO:0000256" key="3">
    <source>
        <dbReference type="ARBA" id="ARBA00023295"/>
    </source>
</evidence>
<reference evidence="10" key="1">
    <citation type="submission" date="2016-10" db="EMBL/GenBank/DDBJ databases">
        <authorList>
            <person name="Varghese N."/>
            <person name="Submissions S."/>
        </authorList>
    </citation>
    <scope>NUCLEOTIDE SEQUENCE [LARGE SCALE GENOMIC DNA]</scope>
    <source>
        <strain evidence="10">DSM 24499</strain>
    </source>
</reference>
<feature type="domain" description="Glycoside hydrolase family 2 immunoglobulin-like beta-sandwich" evidence="4">
    <location>
        <begin position="227"/>
        <end position="328"/>
    </location>
</feature>
<name>A0A1I1J9K0_9FLAO</name>
<accession>A0A1I1J9K0</accession>
<dbReference type="GO" id="GO:0004553">
    <property type="term" value="F:hydrolase activity, hydrolyzing O-glycosyl compounds"/>
    <property type="evidence" value="ECO:0007669"/>
    <property type="project" value="InterPro"/>
</dbReference>
<evidence type="ECO:0000313" key="10">
    <source>
        <dbReference type="Proteomes" id="UP000199438"/>
    </source>
</evidence>
<dbReference type="InterPro" id="IPR008979">
    <property type="entry name" value="Galactose-bd-like_sf"/>
</dbReference>
<dbReference type="InterPro" id="IPR032311">
    <property type="entry name" value="DUF4982"/>
</dbReference>
<sequence>MIKNRFIVFFISFLMLSCKSGEDRSTNNTIDEDQQEIVDHPRWVISLKENWRTIREDSEILKDTTNIQNVKFDDTSWEKVDVPHNWDQYYGYRRMKHGNLHGNAWYRKELQLDPKLEGKRHFLFFEGVGSYATVWVNGKKVGSHKGGRTTFTLDITDALNFKGENSITVKAEHPPFIADLPWVCGGCSGEWGFSEGSQPMGIFRPVSLIVTNDIKIEPFGVHIWNDKNISESSAQLYIETEVKNYSNTDVASITIENQLQDENGAIVATVAENVDLNGANPESFQQKLPLLDSPKLWSPEHPYLYKLVTTVRQEGKVLDHLETPYGIRWISYPQNRNDGDMRFHLNGKPYFINGTCEYEHNMGRSHSFTEEMIGARVNQMISGGFNAFREAHQPHNLRYQEHWDKEGILFWSQFSAHIWYDTPEFKENFKHLLRDWIKERRNSPSVIMWGLQNESTIPKDFAEECTAIIREMDPTSSQQRLVTTCNGGEGTDWNVIQNWSGTYGGDPYNYSEELKKDLLNGEYGGWRTTDLHTEGPFDQDGEYSENRFSQLMEIKMREAEEVRDSVVGQYSWLFTSHENPGRIQNGEAFRDIDRVGPVNYKGFFTVWSEPIDAYYMYRGNYAPKETEPMVYIVSHGWPDRWTETGKKDSIVVYSNCDEVELFNDVTGKSLGKRKNPGVGRHFQWDDVNIQYNVLKAVSFVNGKEVATDVVLLNNLPKSPDFRQLFTGKEVLISEDDNYIYRINAGGPEFIDDSGNTWMADVHKTDDKTWGSRSWTDDFEDLPAFYASQRRTWDPISNTKNWELFQTFRFGMDKLKYEFPVENGEYEVDLYFIEPWYGTGGGLDCTNWRNFDVAVNGNTVIKNLDIWKEAGHDTAIKKTVSATVQNGELTISFPKVTSGQAVISAIAIRGKKQTAAKASSGIFKHIYSKNIEKKTWLDIGQKQYTDSEKKWTKLPYQVFGTEWLSFPSENLNRSGGFKLKETSSVYILSDTDTLNKPNWMRDFRKISGRAVNSEGKKFHVYLDTISANKTFQFGNEDESDFSIVAVPLYNMGEGEESRPSVKFEAEDALFTGDSIKNFKDSDYLDFGNKSPASIEWKVSTGLAGIHLMRFRYMNVSEKPIDVKFEIIAPNGAIVRNDQITFPVRDEKWKILNTTTGGYINAGTYTIRISAESLKGLWLESFEFQ</sequence>
<dbReference type="Pfam" id="PF16355">
    <property type="entry name" value="DUF4982"/>
    <property type="match status" value="1"/>
</dbReference>
<dbReference type="PRINTS" id="PR00132">
    <property type="entry name" value="GLHYDRLASE2"/>
</dbReference>
<evidence type="ECO:0000259" key="5">
    <source>
        <dbReference type="Pfam" id="PF02836"/>
    </source>
</evidence>
<dbReference type="InterPro" id="IPR006101">
    <property type="entry name" value="Glyco_hydro_2"/>
</dbReference>
<evidence type="ECO:0000256" key="2">
    <source>
        <dbReference type="ARBA" id="ARBA00022801"/>
    </source>
</evidence>
<dbReference type="InterPro" id="IPR036156">
    <property type="entry name" value="Beta-gal/glucu_dom_sf"/>
</dbReference>
<dbReference type="Proteomes" id="UP000199438">
    <property type="component" value="Unassembled WGS sequence"/>
</dbReference>
<gene>
    <name evidence="9" type="ORF">SAMN04487907_104212</name>
</gene>
<comment type="similarity">
    <text evidence="1">Belongs to the glycosyl hydrolase 2 family.</text>
</comment>
<feature type="domain" description="DUF4982" evidence="8">
    <location>
        <begin position="645"/>
        <end position="706"/>
    </location>
</feature>
<dbReference type="SUPFAM" id="SSF49303">
    <property type="entry name" value="beta-Galactosidase/glucuronidase domain"/>
    <property type="match status" value="1"/>
</dbReference>
<evidence type="ECO:0000256" key="1">
    <source>
        <dbReference type="ARBA" id="ARBA00007401"/>
    </source>
</evidence>
<dbReference type="PANTHER" id="PTHR42732:SF1">
    <property type="entry name" value="BETA-MANNOSIDASE"/>
    <property type="match status" value="1"/>
</dbReference>
<evidence type="ECO:0000313" key="9">
    <source>
        <dbReference type="EMBL" id="SFC44811.1"/>
    </source>
</evidence>
<dbReference type="InterPro" id="IPR013783">
    <property type="entry name" value="Ig-like_fold"/>
</dbReference>
<dbReference type="Gene3D" id="3.20.20.80">
    <property type="entry name" value="Glycosidases"/>
    <property type="match status" value="1"/>
</dbReference>
<dbReference type="AlphaFoldDB" id="A0A1I1J9K0"/>
<dbReference type="PROSITE" id="PS51257">
    <property type="entry name" value="PROKAR_LIPOPROTEIN"/>
    <property type="match status" value="1"/>
</dbReference>
<dbReference type="InterPro" id="IPR006104">
    <property type="entry name" value="Glyco_hydro_2_N"/>
</dbReference>
<evidence type="ECO:0000259" key="7">
    <source>
        <dbReference type="Pfam" id="PF11721"/>
    </source>
</evidence>
<keyword evidence="10" id="KW-1185">Reference proteome</keyword>
<feature type="domain" description="Glycosyl hydrolases family 2 sugar binding" evidence="6">
    <location>
        <begin position="97"/>
        <end position="183"/>
    </location>
</feature>
<dbReference type="InterPro" id="IPR017853">
    <property type="entry name" value="GH"/>
</dbReference>
<feature type="domain" description="Malectin" evidence="7">
    <location>
        <begin position="739"/>
        <end position="906"/>
    </location>
</feature>
<keyword evidence="3" id="KW-0326">Glycosidase</keyword>
<dbReference type="Gene3D" id="2.60.120.430">
    <property type="entry name" value="Galactose-binding lectin"/>
    <property type="match status" value="1"/>
</dbReference>
<dbReference type="Pfam" id="PF00703">
    <property type="entry name" value="Glyco_hydro_2"/>
    <property type="match status" value="1"/>
</dbReference>
<dbReference type="Pfam" id="PF11721">
    <property type="entry name" value="Malectin"/>
    <property type="match status" value="1"/>
</dbReference>
<protein>
    <submittedName>
        <fullName evidence="9">Glycosyl hydrolases family 2, TIM barrel domain</fullName>
    </submittedName>
</protein>
<dbReference type="SUPFAM" id="SSF49785">
    <property type="entry name" value="Galactose-binding domain-like"/>
    <property type="match status" value="2"/>
</dbReference>
<dbReference type="InterPro" id="IPR006102">
    <property type="entry name" value="Ig-like_GH2"/>
</dbReference>
<dbReference type="InterPro" id="IPR006103">
    <property type="entry name" value="Glyco_hydro_2_cat"/>
</dbReference>
<evidence type="ECO:0000259" key="6">
    <source>
        <dbReference type="Pfam" id="PF02837"/>
    </source>
</evidence>
<dbReference type="Pfam" id="PF02836">
    <property type="entry name" value="Glyco_hydro_2_C"/>
    <property type="match status" value="1"/>
</dbReference>
<dbReference type="Pfam" id="PF02837">
    <property type="entry name" value="Glyco_hydro_2_N"/>
    <property type="match status" value="1"/>
</dbReference>
<dbReference type="PANTHER" id="PTHR42732">
    <property type="entry name" value="BETA-GALACTOSIDASE"/>
    <property type="match status" value="1"/>
</dbReference>
<dbReference type="Gene3D" id="2.60.120.260">
    <property type="entry name" value="Galactose-binding domain-like"/>
    <property type="match status" value="2"/>
</dbReference>
<evidence type="ECO:0000259" key="4">
    <source>
        <dbReference type="Pfam" id="PF00703"/>
    </source>
</evidence>
<dbReference type="InterPro" id="IPR021720">
    <property type="entry name" value="Malectin_dom"/>
</dbReference>
<feature type="domain" description="Glycoside hydrolase family 2 catalytic" evidence="5">
    <location>
        <begin position="341"/>
        <end position="496"/>
    </location>
</feature>
<dbReference type="EMBL" id="FOKV01000004">
    <property type="protein sequence ID" value="SFC44811.1"/>
    <property type="molecule type" value="Genomic_DNA"/>
</dbReference>
<dbReference type="STRING" id="1334022.SAMN04487907_104212"/>
<dbReference type="InterPro" id="IPR051913">
    <property type="entry name" value="GH2_Domain-Containing"/>
</dbReference>
<evidence type="ECO:0000259" key="8">
    <source>
        <dbReference type="Pfam" id="PF16355"/>
    </source>
</evidence>
<dbReference type="SUPFAM" id="SSF51445">
    <property type="entry name" value="(Trans)glycosidases"/>
    <property type="match status" value="1"/>
</dbReference>
<dbReference type="Gene3D" id="2.60.40.10">
    <property type="entry name" value="Immunoglobulins"/>
    <property type="match status" value="2"/>
</dbReference>
<organism evidence="9 10">
    <name type="scientific">Zunongwangia mangrovi</name>
    <dbReference type="NCBI Taxonomy" id="1334022"/>
    <lineage>
        <taxon>Bacteria</taxon>
        <taxon>Pseudomonadati</taxon>
        <taxon>Bacteroidota</taxon>
        <taxon>Flavobacteriia</taxon>
        <taxon>Flavobacteriales</taxon>
        <taxon>Flavobacteriaceae</taxon>
        <taxon>Zunongwangia</taxon>
    </lineage>
</organism>
<keyword evidence="2 9" id="KW-0378">Hydrolase</keyword>